<dbReference type="Proteomes" id="UP000480854">
    <property type="component" value="Unassembled WGS sequence"/>
</dbReference>
<gene>
    <name evidence="4" type="ORF">DS843_30680</name>
</gene>
<evidence type="ECO:0000313" key="4">
    <source>
        <dbReference type="EMBL" id="KAA0675640.1"/>
    </source>
</evidence>
<dbReference type="EMBL" id="QOKW01000070">
    <property type="protein sequence ID" value="KAA0675640.1"/>
    <property type="molecule type" value="Genomic_DNA"/>
</dbReference>
<dbReference type="OrthoDB" id="9878373at2"/>
<feature type="signal peptide" evidence="2">
    <location>
        <begin position="1"/>
        <end position="27"/>
    </location>
</feature>
<name>A0A9W7NG70_9PROT</name>
<comment type="caution">
    <text evidence="4">The sequence shown here is derived from an EMBL/GenBank/DDBJ whole genome shotgun (WGS) entry which is preliminary data.</text>
</comment>
<keyword evidence="5" id="KW-1185">Reference proteome</keyword>
<evidence type="ECO:0000256" key="2">
    <source>
        <dbReference type="SAM" id="SignalP"/>
    </source>
</evidence>
<keyword evidence="1" id="KW-0175">Coiled coil</keyword>
<dbReference type="PROSITE" id="PS51257">
    <property type="entry name" value="PROKAR_LIPOPROTEIN"/>
    <property type="match status" value="1"/>
</dbReference>
<sequence>MLKKSQMVSALVLAISLAACTTTGHQASQNLSPQQQALRDYSADYTAQGAIAGAAVGCLAGLLISDNKAAGCATGAAVGGLAGGSTGYYVAQRQGQAGAASAEYAVQKNKLEEDVAQANRAVQTSADVSRDAQAEIKQLQRQVASGQASKSQLASRVQEAERDRASMVKISTGLQEKIDSLEAGIKGGTISKSDLAYMKTKRTQLVAEKQKLDNTINDLAGVTAAVAGV</sequence>
<keyword evidence="2" id="KW-0732">Signal</keyword>
<dbReference type="AlphaFoldDB" id="A0A9W7NG70"/>
<reference evidence="4 5" key="1">
    <citation type="submission" date="2018-07" db="EMBL/GenBank/DDBJ databases">
        <title>Genome sequence of Azospirillum sp. ATCC 49961.</title>
        <authorList>
            <person name="Sant'Anna F.H."/>
            <person name="Baldani J.I."/>
            <person name="Zilli J.E."/>
            <person name="Reis V.M."/>
            <person name="Hartmann A."/>
            <person name="Cruz L."/>
            <person name="de Souza E.M."/>
            <person name="de Oliveira Pedrosa F."/>
            <person name="Passaglia L.M.P."/>
        </authorList>
    </citation>
    <scope>NUCLEOTIDE SEQUENCE [LARGE SCALE GENOMIC DNA]</scope>
    <source>
        <strain evidence="4 5">ATCC 49961</strain>
    </source>
</reference>
<evidence type="ECO:0000256" key="1">
    <source>
        <dbReference type="SAM" id="Coils"/>
    </source>
</evidence>
<dbReference type="RefSeq" id="WP_149472604.1">
    <property type="nucleotide sequence ID" value="NZ_QOKW01000070.1"/>
</dbReference>
<protein>
    <recommendedName>
        <fullName evidence="3">YMGG-like Gly-zipper domain-containing protein</fullName>
    </recommendedName>
</protein>
<organism evidence="4 5">
    <name type="scientific">Roseomonas genomospecies 6</name>
    <dbReference type="NCBI Taxonomy" id="214106"/>
    <lineage>
        <taxon>Bacteria</taxon>
        <taxon>Pseudomonadati</taxon>
        <taxon>Pseudomonadota</taxon>
        <taxon>Alphaproteobacteria</taxon>
        <taxon>Acetobacterales</taxon>
        <taxon>Roseomonadaceae</taxon>
        <taxon>Roseomonas</taxon>
    </lineage>
</organism>
<evidence type="ECO:0000313" key="5">
    <source>
        <dbReference type="Proteomes" id="UP000480854"/>
    </source>
</evidence>
<evidence type="ECO:0000259" key="3">
    <source>
        <dbReference type="Pfam" id="PF13441"/>
    </source>
</evidence>
<dbReference type="InterPro" id="IPR027367">
    <property type="entry name" value="Gly-zipper_YMGG"/>
</dbReference>
<feature type="coiled-coil region" evidence="1">
    <location>
        <begin position="101"/>
        <end position="149"/>
    </location>
</feature>
<accession>A0A9W7NG70</accession>
<dbReference type="Pfam" id="PF13441">
    <property type="entry name" value="Gly-zipper_YMGG"/>
    <property type="match status" value="1"/>
</dbReference>
<proteinExistence type="predicted"/>
<feature type="domain" description="YMGG-like Gly-zipper" evidence="3">
    <location>
        <begin position="46"/>
        <end position="89"/>
    </location>
</feature>
<feature type="chain" id="PRO_5040761070" description="YMGG-like Gly-zipper domain-containing protein" evidence="2">
    <location>
        <begin position="28"/>
        <end position="229"/>
    </location>
</feature>